<dbReference type="AlphaFoldDB" id="D3F0T3"/>
<dbReference type="SUPFAM" id="SSF51182">
    <property type="entry name" value="RmlC-like cupins"/>
    <property type="match status" value="1"/>
</dbReference>
<dbReference type="GO" id="GO:0005829">
    <property type="term" value="C:cytosol"/>
    <property type="evidence" value="ECO:0007669"/>
    <property type="project" value="TreeGrafter"/>
</dbReference>
<proteinExistence type="predicted"/>
<feature type="domain" description="HTH merR-type" evidence="2">
    <location>
        <begin position="9"/>
        <end position="78"/>
    </location>
</feature>
<sequence>MREHDGQSYLTIGEVAEQLGVSPQTLRVWEAKELVVPDRSAGGHRLYGEQHVRRARQVVELRQRHGWNPAAILDSLGRGDRVESGETSPWRGDTIRRARRDRGLTLREAAARIGVSASFLSSVERGEVGVTTQFVARVADAFLMPMSGMASFRAQGPFVVRSDERASGTLVGGVVWEELVLPGHALEPALLTVPPARDSGGAYARPGETFVFVLAGALVFTLGDEQVRLDEGDALVVPAQTLYAWSNPGARPARAFFVEQVPSQAWSEGAAARAVARTRRHGT</sequence>
<dbReference type="eggNOG" id="COG1813">
    <property type="taxonomic scope" value="Bacteria"/>
</dbReference>
<dbReference type="InterPro" id="IPR014710">
    <property type="entry name" value="RmlC-like_jellyroll"/>
</dbReference>
<dbReference type="PROSITE" id="PS50943">
    <property type="entry name" value="HTH_CROC1"/>
    <property type="match status" value="1"/>
</dbReference>
<protein>
    <submittedName>
        <fullName evidence="4">Transcriptional regulator, MerR family</fullName>
    </submittedName>
</protein>
<dbReference type="PANTHER" id="PTHR46797">
    <property type="entry name" value="HTH-TYPE TRANSCRIPTIONAL REGULATOR"/>
    <property type="match status" value="1"/>
</dbReference>
<organism evidence="4 5">
    <name type="scientific">Conexibacter woesei (strain DSM 14684 / CCUG 47730 / CIP 108061 / JCM 11494 / NBRC 100937 / ID131577)</name>
    <dbReference type="NCBI Taxonomy" id="469383"/>
    <lineage>
        <taxon>Bacteria</taxon>
        <taxon>Bacillati</taxon>
        <taxon>Actinomycetota</taxon>
        <taxon>Thermoleophilia</taxon>
        <taxon>Solirubrobacterales</taxon>
        <taxon>Conexibacteraceae</taxon>
        <taxon>Conexibacter</taxon>
    </lineage>
</organism>
<keyword evidence="1" id="KW-0238">DNA-binding</keyword>
<dbReference type="Pfam" id="PF13411">
    <property type="entry name" value="MerR_1"/>
    <property type="match status" value="1"/>
</dbReference>
<dbReference type="GO" id="GO:0003700">
    <property type="term" value="F:DNA-binding transcription factor activity"/>
    <property type="evidence" value="ECO:0007669"/>
    <property type="project" value="TreeGrafter"/>
</dbReference>
<accession>D3F0T3</accession>
<dbReference type="PROSITE" id="PS50937">
    <property type="entry name" value="HTH_MERR_2"/>
    <property type="match status" value="1"/>
</dbReference>
<evidence type="ECO:0000256" key="1">
    <source>
        <dbReference type="ARBA" id="ARBA00023125"/>
    </source>
</evidence>
<dbReference type="InterPro" id="IPR013096">
    <property type="entry name" value="Cupin_2"/>
</dbReference>
<reference evidence="5" key="2">
    <citation type="submission" date="2010-01" db="EMBL/GenBank/DDBJ databases">
        <title>The complete genome of Conexibacter woesei DSM 14684.</title>
        <authorList>
            <consortium name="US DOE Joint Genome Institute (JGI-PGF)"/>
            <person name="Lucas S."/>
            <person name="Copeland A."/>
            <person name="Lapidus A."/>
            <person name="Glavina del Rio T."/>
            <person name="Dalin E."/>
            <person name="Tice H."/>
            <person name="Bruce D."/>
            <person name="Goodwin L."/>
            <person name="Pitluck S."/>
            <person name="Kyrpides N."/>
            <person name="Mavromatis K."/>
            <person name="Ivanova N."/>
            <person name="Mikhailova N."/>
            <person name="Chertkov O."/>
            <person name="Brettin T."/>
            <person name="Detter J.C."/>
            <person name="Han C."/>
            <person name="Larimer F."/>
            <person name="Land M."/>
            <person name="Hauser L."/>
            <person name="Markowitz V."/>
            <person name="Cheng J.-F."/>
            <person name="Hugenholtz P."/>
            <person name="Woyke T."/>
            <person name="Wu D."/>
            <person name="Pukall R."/>
            <person name="Steenblock K."/>
            <person name="Schneider S."/>
            <person name="Klenk H.-P."/>
            <person name="Eisen J.A."/>
        </authorList>
    </citation>
    <scope>NUCLEOTIDE SEQUENCE [LARGE SCALE GENOMIC DNA]</scope>
    <source>
        <strain evidence="5">DSM 14684 / CIP 108061 / JCM 11494 / NBRC 100937 / ID131577</strain>
    </source>
</reference>
<dbReference type="CDD" id="cd00093">
    <property type="entry name" value="HTH_XRE"/>
    <property type="match status" value="1"/>
</dbReference>
<dbReference type="OrthoDB" id="3387956at2"/>
<dbReference type="InterPro" id="IPR010982">
    <property type="entry name" value="Lambda_DNA-bd_dom_sf"/>
</dbReference>
<dbReference type="CDD" id="cd00592">
    <property type="entry name" value="HTH_MerR-like"/>
    <property type="match status" value="1"/>
</dbReference>
<dbReference type="InterPro" id="IPR000551">
    <property type="entry name" value="MerR-type_HTH_dom"/>
</dbReference>
<dbReference type="RefSeq" id="WP_012937068.1">
    <property type="nucleotide sequence ID" value="NC_013739.1"/>
</dbReference>
<dbReference type="Gene3D" id="1.10.260.40">
    <property type="entry name" value="lambda repressor-like DNA-binding domains"/>
    <property type="match status" value="1"/>
</dbReference>
<dbReference type="Proteomes" id="UP000008229">
    <property type="component" value="Chromosome"/>
</dbReference>
<dbReference type="InterPro" id="IPR009061">
    <property type="entry name" value="DNA-bd_dom_put_sf"/>
</dbReference>
<dbReference type="SMART" id="SM00530">
    <property type="entry name" value="HTH_XRE"/>
    <property type="match status" value="1"/>
</dbReference>
<dbReference type="SUPFAM" id="SSF46955">
    <property type="entry name" value="Putative DNA-binding domain"/>
    <property type="match status" value="1"/>
</dbReference>
<dbReference type="InterPro" id="IPR001387">
    <property type="entry name" value="Cro/C1-type_HTH"/>
</dbReference>
<dbReference type="SMART" id="SM00422">
    <property type="entry name" value="HTH_MERR"/>
    <property type="match status" value="1"/>
</dbReference>
<dbReference type="Pfam" id="PF07883">
    <property type="entry name" value="Cupin_2"/>
    <property type="match status" value="1"/>
</dbReference>
<evidence type="ECO:0000259" key="2">
    <source>
        <dbReference type="PROSITE" id="PS50937"/>
    </source>
</evidence>
<gene>
    <name evidence="4" type="ordered locus">Cwoe_5613</name>
</gene>
<dbReference type="GO" id="GO:0003677">
    <property type="term" value="F:DNA binding"/>
    <property type="evidence" value="ECO:0007669"/>
    <property type="project" value="UniProtKB-KW"/>
</dbReference>
<feature type="domain" description="HTH cro/C1-type" evidence="3">
    <location>
        <begin position="95"/>
        <end position="149"/>
    </location>
</feature>
<dbReference type="SUPFAM" id="SSF47413">
    <property type="entry name" value="lambda repressor-like DNA-binding domains"/>
    <property type="match status" value="1"/>
</dbReference>
<dbReference type="KEGG" id="cwo:Cwoe_5613"/>
<dbReference type="EMBL" id="CP001854">
    <property type="protein sequence ID" value="ADB54017.1"/>
    <property type="molecule type" value="Genomic_DNA"/>
</dbReference>
<dbReference type="HOGENOM" id="CLU_085376_1_1_11"/>
<evidence type="ECO:0000313" key="5">
    <source>
        <dbReference type="Proteomes" id="UP000008229"/>
    </source>
</evidence>
<dbReference type="STRING" id="469383.Cwoe_5613"/>
<evidence type="ECO:0000259" key="3">
    <source>
        <dbReference type="PROSITE" id="PS50943"/>
    </source>
</evidence>
<dbReference type="eggNOG" id="COG1917">
    <property type="taxonomic scope" value="Bacteria"/>
</dbReference>
<dbReference type="InterPro" id="IPR050807">
    <property type="entry name" value="TransReg_Diox_bact_type"/>
</dbReference>
<reference evidence="4 5" key="1">
    <citation type="journal article" date="2010" name="Stand. Genomic Sci.">
        <title>Complete genome sequence of Conexibacter woesei type strain (ID131577).</title>
        <authorList>
            <person name="Pukall R."/>
            <person name="Lapidus A."/>
            <person name="Glavina Del Rio T."/>
            <person name="Copeland A."/>
            <person name="Tice H."/>
            <person name="Cheng J.-F."/>
            <person name="Lucas S."/>
            <person name="Chen F."/>
            <person name="Nolan M."/>
            <person name="Bruce D."/>
            <person name="Goodwin L."/>
            <person name="Pitluck S."/>
            <person name="Mavromatis K."/>
            <person name="Ivanova N."/>
            <person name="Ovchinnikova G."/>
            <person name="Pati A."/>
            <person name="Chen A."/>
            <person name="Palaniappan K."/>
            <person name="Land M."/>
            <person name="Hauser L."/>
            <person name="Chang Y.-J."/>
            <person name="Jeffries C.D."/>
            <person name="Chain P."/>
            <person name="Meincke L."/>
            <person name="Sims D."/>
            <person name="Brettin T."/>
            <person name="Detter J.C."/>
            <person name="Rohde M."/>
            <person name="Goeker M."/>
            <person name="Bristow J."/>
            <person name="Eisen J.A."/>
            <person name="Markowitz V."/>
            <person name="Kyrpides N.C."/>
            <person name="Klenk H.-P."/>
            <person name="Hugenholtz P."/>
        </authorList>
    </citation>
    <scope>NUCLEOTIDE SEQUENCE [LARGE SCALE GENOMIC DNA]</scope>
    <source>
        <strain evidence="5">DSM 14684 / CIP 108061 / JCM 11494 / NBRC 100937 / ID131577</strain>
    </source>
</reference>
<dbReference type="InterPro" id="IPR011051">
    <property type="entry name" value="RmlC_Cupin_sf"/>
</dbReference>
<dbReference type="Pfam" id="PF13560">
    <property type="entry name" value="HTH_31"/>
    <property type="match status" value="1"/>
</dbReference>
<dbReference type="eggNOG" id="COG0789">
    <property type="taxonomic scope" value="Bacteria"/>
</dbReference>
<dbReference type="Gene3D" id="1.10.1660.10">
    <property type="match status" value="1"/>
</dbReference>
<dbReference type="CDD" id="cd02209">
    <property type="entry name" value="cupin_XRE_C"/>
    <property type="match status" value="1"/>
</dbReference>
<name>D3F0T3_CONWI</name>
<dbReference type="Gene3D" id="2.60.120.10">
    <property type="entry name" value="Jelly Rolls"/>
    <property type="match status" value="1"/>
</dbReference>
<keyword evidence="5" id="KW-1185">Reference proteome</keyword>
<evidence type="ECO:0000313" key="4">
    <source>
        <dbReference type="EMBL" id="ADB54017.1"/>
    </source>
</evidence>
<dbReference type="PANTHER" id="PTHR46797:SF1">
    <property type="entry name" value="METHYLPHOSPHONATE SYNTHASE"/>
    <property type="match status" value="1"/>
</dbReference>